<protein>
    <submittedName>
        <fullName evidence="1">Uncharacterized protein</fullName>
    </submittedName>
</protein>
<evidence type="ECO:0000313" key="1">
    <source>
        <dbReference type="EMBL" id="KAF5932816.1"/>
    </source>
</evidence>
<evidence type="ECO:0000313" key="2">
    <source>
        <dbReference type="Proteomes" id="UP000593564"/>
    </source>
</evidence>
<reference evidence="1 2" key="2">
    <citation type="submission" date="2020-07" db="EMBL/GenBank/DDBJ databases">
        <title>Genome assembly of wild tea tree DASZ reveals pedigree and selection history of tea varieties.</title>
        <authorList>
            <person name="Zhang W."/>
        </authorList>
    </citation>
    <scope>NUCLEOTIDE SEQUENCE [LARGE SCALE GENOMIC DNA]</scope>
    <source>
        <strain evidence="2">cv. G240</strain>
        <tissue evidence="1">Leaf</tissue>
    </source>
</reference>
<dbReference type="Proteomes" id="UP000593564">
    <property type="component" value="Unassembled WGS sequence"/>
</dbReference>
<dbReference type="AlphaFoldDB" id="A0A7J7G0N7"/>
<dbReference type="EMBL" id="JACBKZ010000014">
    <property type="protein sequence ID" value="KAF5932816.1"/>
    <property type="molecule type" value="Genomic_DNA"/>
</dbReference>
<proteinExistence type="predicted"/>
<sequence>MSMASQEHLDKMQLRQNYYNLWHIDLSFTHLSLSPPISSTTFTTTVNVIPLPPLLPLHLYNYHYYHHRHRSTTTTTTIATTTTTITSPPPPPLHLLYHYHNFTTNFLHHHHHHHHYLLSTTFITVAAPSLPP</sequence>
<organism evidence="1 2">
    <name type="scientific">Camellia sinensis</name>
    <name type="common">Tea plant</name>
    <name type="synonym">Thea sinensis</name>
    <dbReference type="NCBI Taxonomy" id="4442"/>
    <lineage>
        <taxon>Eukaryota</taxon>
        <taxon>Viridiplantae</taxon>
        <taxon>Streptophyta</taxon>
        <taxon>Embryophyta</taxon>
        <taxon>Tracheophyta</taxon>
        <taxon>Spermatophyta</taxon>
        <taxon>Magnoliopsida</taxon>
        <taxon>eudicotyledons</taxon>
        <taxon>Gunneridae</taxon>
        <taxon>Pentapetalae</taxon>
        <taxon>asterids</taxon>
        <taxon>Ericales</taxon>
        <taxon>Theaceae</taxon>
        <taxon>Camellia</taxon>
    </lineage>
</organism>
<gene>
    <name evidence="1" type="ORF">HYC85_028987</name>
</gene>
<name>A0A7J7G0N7_CAMSI</name>
<keyword evidence="2" id="KW-1185">Reference proteome</keyword>
<accession>A0A7J7G0N7</accession>
<reference evidence="2" key="1">
    <citation type="journal article" date="2020" name="Nat. Commun.">
        <title>Genome assembly of wild tea tree DASZ reveals pedigree and selection history of tea varieties.</title>
        <authorList>
            <person name="Zhang W."/>
            <person name="Zhang Y."/>
            <person name="Qiu H."/>
            <person name="Guo Y."/>
            <person name="Wan H."/>
            <person name="Zhang X."/>
            <person name="Scossa F."/>
            <person name="Alseekh S."/>
            <person name="Zhang Q."/>
            <person name="Wang P."/>
            <person name="Xu L."/>
            <person name="Schmidt M.H."/>
            <person name="Jia X."/>
            <person name="Li D."/>
            <person name="Zhu A."/>
            <person name="Guo F."/>
            <person name="Chen W."/>
            <person name="Ni D."/>
            <person name="Usadel B."/>
            <person name="Fernie A.R."/>
            <person name="Wen W."/>
        </authorList>
    </citation>
    <scope>NUCLEOTIDE SEQUENCE [LARGE SCALE GENOMIC DNA]</scope>
    <source>
        <strain evidence="2">cv. G240</strain>
    </source>
</reference>
<comment type="caution">
    <text evidence="1">The sequence shown here is derived from an EMBL/GenBank/DDBJ whole genome shotgun (WGS) entry which is preliminary data.</text>
</comment>